<dbReference type="Gene3D" id="3.40.30.10">
    <property type="entry name" value="Glutaredoxin"/>
    <property type="match status" value="1"/>
</dbReference>
<keyword evidence="3" id="KW-1185">Reference proteome</keyword>
<dbReference type="PROSITE" id="PS51352">
    <property type="entry name" value="THIOREDOXIN_2"/>
    <property type="match status" value="1"/>
</dbReference>
<dbReference type="SUPFAM" id="SSF52833">
    <property type="entry name" value="Thioredoxin-like"/>
    <property type="match status" value="1"/>
</dbReference>
<dbReference type="InterPro" id="IPR036249">
    <property type="entry name" value="Thioredoxin-like_sf"/>
</dbReference>
<dbReference type="PANTHER" id="PTHR42852">
    <property type="entry name" value="THIOL:DISULFIDE INTERCHANGE PROTEIN DSBE"/>
    <property type="match status" value="1"/>
</dbReference>
<dbReference type="PANTHER" id="PTHR42852:SF13">
    <property type="entry name" value="PROTEIN DIPZ"/>
    <property type="match status" value="1"/>
</dbReference>
<feature type="domain" description="Thioredoxin" evidence="1">
    <location>
        <begin position="22"/>
        <end position="176"/>
    </location>
</feature>
<gene>
    <name evidence="2" type="ORF">ACFSBW_00155</name>
</gene>
<comment type="caution">
    <text evidence="2">The sequence shown here is derived from an EMBL/GenBank/DDBJ whole genome shotgun (WGS) entry which is preliminary data.</text>
</comment>
<protein>
    <submittedName>
        <fullName evidence="2">TlpA family protein disulfide reductase</fullName>
    </submittedName>
</protein>
<dbReference type="CDD" id="cd02966">
    <property type="entry name" value="TlpA_like_family"/>
    <property type="match status" value="1"/>
</dbReference>
<name>A0ABD6D1W1_9EURY</name>
<dbReference type="EMBL" id="JBHUDM010000001">
    <property type="protein sequence ID" value="MFD1640284.1"/>
    <property type="molecule type" value="Genomic_DNA"/>
</dbReference>
<dbReference type="InterPro" id="IPR013740">
    <property type="entry name" value="Redoxin"/>
</dbReference>
<dbReference type="RefSeq" id="WP_256397290.1">
    <property type="nucleotide sequence ID" value="NZ_JANHDJ010000007.1"/>
</dbReference>
<dbReference type="InterPro" id="IPR013766">
    <property type="entry name" value="Thioredoxin_domain"/>
</dbReference>
<evidence type="ECO:0000259" key="1">
    <source>
        <dbReference type="PROSITE" id="PS51352"/>
    </source>
</evidence>
<dbReference type="InterPro" id="IPR050553">
    <property type="entry name" value="Thioredoxin_ResA/DsbE_sf"/>
</dbReference>
<reference evidence="2 3" key="1">
    <citation type="journal article" date="2019" name="Int. J. Syst. Evol. Microbiol.">
        <title>The Global Catalogue of Microorganisms (GCM) 10K type strain sequencing project: providing services to taxonomists for standard genome sequencing and annotation.</title>
        <authorList>
            <consortium name="The Broad Institute Genomics Platform"/>
            <consortium name="The Broad Institute Genome Sequencing Center for Infectious Disease"/>
            <person name="Wu L."/>
            <person name="Ma J."/>
        </authorList>
    </citation>
    <scope>NUCLEOTIDE SEQUENCE [LARGE SCALE GENOMIC DNA]</scope>
    <source>
        <strain evidence="2 3">CGMCC 1.10593</strain>
    </source>
</reference>
<dbReference type="Proteomes" id="UP001597052">
    <property type="component" value="Unassembled WGS sequence"/>
</dbReference>
<evidence type="ECO:0000313" key="3">
    <source>
        <dbReference type="Proteomes" id="UP001597052"/>
    </source>
</evidence>
<dbReference type="AlphaFoldDB" id="A0ABD6D1W1"/>
<organism evidence="2 3">
    <name type="scientific">Halohasta litorea</name>
    <dbReference type="NCBI Taxonomy" id="869891"/>
    <lineage>
        <taxon>Archaea</taxon>
        <taxon>Methanobacteriati</taxon>
        <taxon>Methanobacteriota</taxon>
        <taxon>Stenosarchaea group</taxon>
        <taxon>Halobacteria</taxon>
        <taxon>Halobacteriales</taxon>
        <taxon>Haloferacaceae</taxon>
        <taxon>Halohasta</taxon>
    </lineage>
</organism>
<dbReference type="Pfam" id="PF08534">
    <property type="entry name" value="Redoxin"/>
    <property type="match status" value="1"/>
</dbReference>
<proteinExistence type="predicted"/>
<accession>A0ABD6D1W1</accession>
<evidence type="ECO:0000313" key="2">
    <source>
        <dbReference type="EMBL" id="MFD1640284.1"/>
    </source>
</evidence>
<sequence>MNRRRLLAGLAGVGVVGGGWAASSGWAADDGAIDDTPTAEFTVETIDAPGSSAGTLTVPGNRPMLVDFVSVGCEVCSDSMPALTEFQETRRESLRFVSLSTDPVGFSVEQSSLREWWADHDGAWPLGVDSQLSVANRLDVSSVPTAVVIDSEGQIRGRTSGRKSIEKLDSLVEPVL</sequence>